<dbReference type="AlphaFoldDB" id="A0A2P2R152"/>
<protein>
    <submittedName>
        <fullName evidence="1">Uncharacterized protein</fullName>
    </submittedName>
</protein>
<proteinExistence type="predicted"/>
<organism evidence="1">
    <name type="scientific">Rhizophora mucronata</name>
    <name type="common">Asiatic mangrove</name>
    <dbReference type="NCBI Taxonomy" id="61149"/>
    <lineage>
        <taxon>Eukaryota</taxon>
        <taxon>Viridiplantae</taxon>
        <taxon>Streptophyta</taxon>
        <taxon>Embryophyta</taxon>
        <taxon>Tracheophyta</taxon>
        <taxon>Spermatophyta</taxon>
        <taxon>Magnoliopsida</taxon>
        <taxon>eudicotyledons</taxon>
        <taxon>Gunneridae</taxon>
        <taxon>Pentapetalae</taxon>
        <taxon>rosids</taxon>
        <taxon>fabids</taxon>
        <taxon>Malpighiales</taxon>
        <taxon>Rhizophoraceae</taxon>
        <taxon>Rhizophora</taxon>
    </lineage>
</organism>
<dbReference type="EMBL" id="GGEC01092464">
    <property type="protein sequence ID" value="MBX72948.1"/>
    <property type="molecule type" value="Transcribed_RNA"/>
</dbReference>
<evidence type="ECO:0000313" key="1">
    <source>
        <dbReference type="EMBL" id="MBX72948.1"/>
    </source>
</evidence>
<accession>A0A2P2R152</accession>
<reference evidence="1" key="1">
    <citation type="submission" date="2018-02" db="EMBL/GenBank/DDBJ databases">
        <title>Rhizophora mucronata_Transcriptome.</title>
        <authorList>
            <person name="Meera S.P."/>
            <person name="Sreeshan A."/>
            <person name="Augustine A."/>
        </authorList>
    </citation>
    <scope>NUCLEOTIDE SEQUENCE</scope>
    <source>
        <tissue evidence="1">Leaf</tissue>
    </source>
</reference>
<name>A0A2P2R152_RHIMU</name>
<sequence length="24" mass="2527">MATSCPNPVLHLLWSSVVLAASET</sequence>